<dbReference type="RefSeq" id="WP_056953821.1">
    <property type="nucleotide sequence ID" value="NZ_AZDY01000038.1"/>
</dbReference>
<accession>A0A0R1KGW7</accession>
<dbReference type="InterPro" id="IPR009057">
    <property type="entry name" value="Homeodomain-like_sf"/>
</dbReference>
<evidence type="ECO:0000313" key="4">
    <source>
        <dbReference type="EMBL" id="KRK82636.1"/>
    </source>
</evidence>
<dbReference type="STRING" id="1423788.FC78_GL002647"/>
<dbReference type="PROSITE" id="PS50977">
    <property type="entry name" value="HTH_TETR_2"/>
    <property type="match status" value="1"/>
</dbReference>
<keyword evidence="1 2" id="KW-0238">DNA-binding</keyword>
<evidence type="ECO:0000256" key="1">
    <source>
        <dbReference type="ARBA" id="ARBA00023125"/>
    </source>
</evidence>
<evidence type="ECO:0000313" key="5">
    <source>
        <dbReference type="Proteomes" id="UP000051515"/>
    </source>
</evidence>
<dbReference type="InterPro" id="IPR050624">
    <property type="entry name" value="HTH-type_Tx_Regulator"/>
</dbReference>
<dbReference type="PATRIC" id="fig|1423788.3.peg.2718"/>
<reference evidence="4 5" key="1">
    <citation type="journal article" date="2015" name="Genome Announc.">
        <title>Expanding the biotechnology potential of lactobacilli through comparative genomics of 213 strains and associated genera.</title>
        <authorList>
            <person name="Sun Z."/>
            <person name="Harris H.M."/>
            <person name="McCann A."/>
            <person name="Guo C."/>
            <person name="Argimon S."/>
            <person name="Zhang W."/>
            <person name="Yang X."/>
            <person name="Jeffery I.B."/>
            <person name="Cooney J.C."/>
            <person name="Kagawa T.F."/>
            <person name="Liu W."/>
            <person name="Song Y."/>
            <person name="Salvetti E."/>
            <person name="Wrobel A."/>
            <person name="Rasinkangas P."/>
            <person name="Parkhill J."/>
            <person name="Rea M.C."/>
            <person name="O'Sullivan O."/>
            <person name="Ritari J."/>
            <person name="Douillard F.P."/>
            <person name="Paul Ross R."/>
            <person name="Yang R."/>
            <person name="Briner A.E."/>
            <person name="Felis G.E."/>
            <person name="de Vos W.M."/>
            <person name="Barrangou R."/>
            <person name="Klaenhammer T.R."/>
            <person name="Caufield P.W."/>
            <person name="Cui Y."/>
            <person name="Zhang H."/>
            <person name="O'Toole P.W."/>
        </authorList>
    </citation>
    <scope>NUCLEOTIDE SEQUENCE [LARGE SCALE GENOMIC DNA]</scope>
    <source>
        <strain evidence="4 5">DSM 19674</strain>
    </source>
</reference>
<keyword evidence="5" id="KW-1185">Reference proteome</keyword>
<dbReference type="PANTHER" id="PTHR43479:SF11">
    <property type="entry name" value="ACREF_ENVCD OPERON REPRESSOR-RELATED"/>
    <property type="match status" value="1"/>
</dbReference>
<gene>
    <name evidence="4" type="ORF">FC78_GL002647</name>
</gene>
<dbReference type="Proteomes" id="UP000051515">
    <property type="component" value="Unassembled WGS sequence"/>
</dbReference>
<dbReference type="AlphaFoldDB" id="A0A0R1KGW7"/>
<feature type="DNA-binding region" description="H-T-H motif" evidence="2">
    <location>
        <begin position="32"/>
        <end position="51"/>
    </location>
</feature>
<protein>
    <submittedName>
        <fullName evidence="4">Transcription regulator</fullName>
    </submittedName>
</protein>
<dbReference type="PANTHER" id="PTHR43479">
    <property type="entry name" value="ACREF/ENVCD OPERON REPRESSOR-RELATED"/>
    <property type="match status" value="1"/>
</dbReference>
<dbReference type="EMBL" id="AZDY01000038">
    <property type="protein sequence ID" value="KRK82636.1"/>
    <property type="molecule type" value="Genomic_DNA"/>
</dbReference>
<proteinExistence type="predicted"/>
<sequence>MTKIDRRVQKTNQVLQTAFRKIARNTSYRNITVKKLTETAGINRKTFYLHYDSIDDFSNTVVDEIADKLLTLITGQPLKESLAKPGYIFDRVFDFFQKSREFYTFMMTSMDYSFLSRKVESKVAEGFAQAIQEQYGTSQLDSYICASFFIRNTMMMFRLYNSGLVQLDRSEFRNRLIRLNTSGLSSFIDLNRQSEK</sequence>
<comment type="caution">
    <text evidence="4">The sequence shown here is derived from an EMBL/GenBank/DDBJ whole genome shotgun (WGS) entry which is preliminary data.</text>
</comment>
<evidence type="ECO:0000259" key="3">
    <source>
        <dbReference type="PROSITE" id="PS50977"/>
    </source>
</evidence>
<dbReference type="InterPro" id="IPR001647">
    <property type="entry name" value="HTH_TetR"/>
</dbReference>
<dbReference type="Gene3D" id="1.10.357.10">
    <property type="entry name" value="Tetracycline Repressor, domain 2"/>
    <property type="match status" value="1"/>
</dbReference>
<evidence type="ECO:0000256" key="2">
    <source>
        <dbReference type="PROSITE-ProRule" id="PRU00335"/>
    </source>
</evidence>
<feature type="domain" description="HTH tetR-type" evidence="3">
    <location>
        <begin position="9"/>
        <end position="69"/>
    </location>
</feature>
<name>A0A0R1KGW7_9LACO</name>
<organism evidence="4 5">
    <name type="scientific">Companilactobacillus bobalius DSM 19674</name>
    <dbReference type="NCBI Taxonomy" id="1423788"/>
    <lineage>
        <taxon>Bacteria</taxon>
        <taxon>Bacillati</taxon>
        <taxon>Bacillota</taxon>
        <taxon>Bacilli</taxon>
        <taxon>Lactobacillales</taxon>
        <taxon>Lactobacillaceae</taxon>
        <taxon>Companilactobacillus</taxon>
        <taxon>Companilactobacillus bobalius</taxon>
    </lineage>
</organism>
<dbReference type="SUPFAM" id="SSF46689">
    <property type="entry name" value="Homeodomain-like"/>
    <property type="match status" value="1"/>
</dbReference>
<dbReference type="GO" id="GO:0003677">
    <property type="term" value="F:DNA binding"/>
    <property type="evidence" value="ECO:0007669"/>
    <property type="project" value="UniProtKB-UniRule"/>
</dbReference>
<dbReference type="OrthoDB" id="9810250at2"/>